<name>A0A424Z4K7_9EURY</name>
<protein>
    <submittedName>
        <fullName evidence="1">Uncharacterized protein</fullName>
    </submittedName>
</protein>
<gene>
    <name evidence="1" type="ORF">D5R95_00225</name>
</gene>
<reference evidence="1 2" key="1">
    <citation type="submission" date="2018-08" db="EMBL/GenBank/DDBJ databases">
        <title>The metabolism and importance of syntrophic acetate oxidation coupled to methane or sulfide production in haloalkaline environments.</title>
        <authorList>
            <person name="Timmers P.H.A."/>
            <person name="Vavourakis C.D."/>
            <person name="Sorokin D.Y."/>
            <person name="Sinninghe Damste J.S."/>
            <person name="Muyzer G."/>
            <person name="Stams A.J.M."/>
            <person name="Plugge C.M."/>
        </authorList>
    </citation>
    <scope>NUCLEOTIDE SEQUENCE [LARGE SCALE GENOMIC DNA]</scope>
    <source>
        <strain evidence="1">MSAO_Arc3</strain>
    </source>
</reference>
<evidence type="ECO:0000313" key="1">
    <source>
        <dbReference type="EMBL" id="RQD92740.1"/>
    </source>
</evidence>
<proteinExistence type="predicted"/>
<dbReference type="Proteomes" id="UP000284763">
    <property type="component" value="Unassembled WGS sequence"/>
</dbReference>
<dbReference type="EMBL" id="QZAB01000018">
    <property type="protein sequence ID" value="RQD92740.1"/>
    <property type="molecule type" value="Genomic_DNA"/>
</dbReference>
<accession>A0A424Z4K7</accession>
<dbReference type="AlphaFoldDB" id="A0A424Z4K7"/>
<evidence type="ECO:0000313" key="2">
    <source>
        <dbReference type="Proteomes" id="UP000284763"/>
    </source>
</evidence>
<sequence>MPEEYEEEVAGAHRVEVEAGRSEVMCEDGVGGSSEHFSTATVMLVKRTEIQVLYPLLIDEDFIIELEPFCHIDREEKLLCVREELPVIVMKV</sequence>
<comment type="caution">
    <text evidence="1">The sequence shown here is derived from an EMBL/GenBank/DDBJ whole genome shotgun (WGS) entry which is preliminary data.</text>
</comment>
<organism evidence="1 2">
    <name type="scientific">Methanosalsum natronophilum</name>
    <dbReference type="NCBI Taxonomy" id="768733"/>
    <lineage>
        <taxon>Archaea</taxon>
        <taxon>Methanobacteriati</taxon>
        <taxon>Methanobacteriota</taxon>
        <taxon>Stenosarchaea group</taxon>
        <taxon>Methanomicrobia</taxon>
        <taxon>Methanosarcinales</taxon>
        <taxon>Methanosarcinaceae</taxon>
        <taxon>Methanosalsum</taxon>
    </lineage>
</organism>